<dbReference type="PANTHER" id="PTHR48090:SF10">
    <property type="entry name" value="GLUCOSYL-3-PHOSPHOGLYCERATE SYNTHASE"/>
    <property type="match status" value="1"/>
</dbReference>
<name>A0A7U3YNK6_DESPD</name>
<dbReference type="InterPro" id="IPR029044">
    <property type="entry name" value="Nucleotide-diphossugar_trans"/>
</dbReference>
<evidence type="ECO:0000256" key="4">
    <source>
        <dbReference type="ARBA" id="ARBA00022679"/>
    </source>
</evidence>
<dbReference type="Proteomes" id="UP000006365">
    <property type="component" value="Chromosome"/>
</dbReference>
<evidence type="ECO:0000256" key="1">
    <source>
        <dbReference type="ARBA" id="ARBA00001946"/>
    </source>
</evidence>
<dbReference type="GO" id="GO:0016757">
    <property type="term" value="F:glycosyltransferase activity"/>
    <property type="evidence" value="ECO:0007669"/>
    <property type="project" value="UniProtKB-KW"/>
</dbReference>
<evidence type="ECO:0000313" key="7">
    <source>
        <dbReference type="EMBL" id="ADW18680.1"/>
    </source>
</evidence>
<comment type="cofactor">
    <cofactor evidence="1">
        <name>Mg(2+)</name>
        <dbReference type="ChEBI" id="CHEBI:18420"/>
    </cofactor>
</comment>
<dbReference type="AlphaFoldDB" id="A0A7U3YNK6"/>
<dbReference type="EMBL" id="CP002364">
    <property type="protein sequence ID" value="ADW18680.1"/>
    <property type="molecule type" value="Genomic_DNA"/>
</dbReference>
<keyword evidence="3" id="KW-0328">Glycosyltransferase</keyword>
<dbReference type="Gene3D" id="3.90.550.10">
    <property type="entry name" value="Spore Coat Polysaccharide Biosynthesis Protein SpsA, Chain A"/>
    <property type="match status" value="1"/>
</dbReference>
<proteinExistence type="inferred from homology"/>
<keyword evidence="8" id="KW-1185">Reference proteome</keyword>
<dbReference type="PANTHER" id="PTHR48090">
    <property type="entry name" value="UNDECAPRENYL-PHOSPHATE 4-DEOXY-4-FORMAMIDO-L-ARABINOSE TRANSFERASE-RELATED"/>
    <property type="match status" value="1"/>
</dbReference>
<dbReference type="NCBIfam" id="NF010496">
    <property type="entry name" value="PRK13915.1"/>
    <property type="match status" value="1"/>
</dbReference>
<dbReference type="SUPFAM" id="SSF53448">
    <property type="entry name" value="Nucleotide-diphospho-sugar transferases"/>
    <property type="match status" value="1"/>
</dbReference>
<dbReference type="KEGG" id="dpr:Despr_2543"/>
<protein>
    <submittedName>
        <fullName evidence="7">Glycosyl transferase family 2</fullName>
    </submittedName>
</protein>
<evidence type="ECO:0000313" key="8">
    <source>
        <dbReference type="Proteomes" id="UP000006365"/>
    </source>
</evidence>
<keyword evidence="5" id="KW-0460">Magnesium</keyword>
<feature type="domain" description="Glycosyltransferase 2-like" evidence="6">
    <location>
        <begin position="36"/>
        <end position="171"/>
    </location>
</feature>
<dbReference type="InterPro" id="IPR001173">
    <property type="entry name" value="Glyco_trans_2-like"/>
</dbReference>
<reference evidence="7 8" key="1">
    <citation type="journal article" date="2011" name="Stand. Genomic Sci.">
        <title>Complete genome sequence of Desulfobulbus propionicus type strain (1pr3).</title>
        <authorList>
            <person name="Pagani I."/>
            <person name="Lapidus A."/>
            <person name="Nolan M."/>
            <person name="Lucas S."/>
            <person name="Hammon N."/>
            <person name="Deshpande S."/>
            <person name="Cheng J.F."/>
            <person name="Chertkov O."/>
            <person name="Davenport K."/>
            <person name="Tapia R."/>
            <person name="Han C."/>
            <person name="Goodwin L."/>
            <person name="Pitluck S."/>
            <person name="Liolios K."/>
            <person name="Mavromatis K."/>
            <person name="Ivanova N."/>
            <person name="Mikhailova N."/>
            <person name="Pati A."/>
            <person name="Chen A."/>
            <person name="Palaniappan K."/>
            <person name="Land M."/>
            <person name="Hauser L."/>
            <person name="Chang Y.J."/>
            <person name="Jeffries C.D."/>
            <person name="Detter J.C."/>
            <person name="Brambilla E."/>
            <person name="Kannan K.P."/>
            <person name="Djao O.D."/>
            <person name="Rohde M."/>
            <person name="Pukall R."/>
            <person name="Spring S."/>
            <person name="Goker M."/>
            <person name="Sikorski J."/>
            <person name="Woyke T."/>
            <person name="Bristow J."/>
            <person name="Eisen J.A."/>
            <person name="Markowitz V."/>
            <person name="Hugenholtz P."/>
            <person name="Kyrpides N.C."/>
            <person name="Klenk H.P."/>
        </authorList>
    </citation>
    <scope>NUCLEOTIDE SEQUENCE [LARGE SCALE GENOMIC DNA]</scope>
    <source>
        <strain evidence="8">ATCC 33891 / DSM 2032 / 1pr3</strain>
    </source>
</reference>
<dbReference type="RefSeq" id="WP_015725206.1">
    <property type="nucleotide sequence ID" value="NC_014972.1"/>
</dbReference>
<dbReference type="Pfam" id="PF00535">
    <property type="entry name" value="Glycos_transf_2"/>
    <property type="match status" value="1"/>
</dbReference>
<evidence type="ECO:0000259" key="6">
    <source>
        <dbReference type="Pfam" id="PF00535"/>
    </source>
</evidence>
<evidence type="ECO:0000256" key="5">
    <source>
        <dbReference type="ARBA" id="ARBA00022842"/>
    </source>
</evidence>
<dbReference type="InterPro" id="IPR050256">
    <property type="entry name" value="Glycosyltransferase_2"/>
</dbReference>
<keyword evidence="4 7" id="KW-0808">Transferase</keyword>
<comment type="similarity">
    <text evidence="2">Belongs to the glycosyltransferase 2 family.</text>
</comment>
<accession>A0A7U3YNK6</accession>
<evidence type="ECO:0000256" key="3">
    <source>
        <dbReference type="ARBA" id="ARBA00022676"/>
    </source>
</evidence>
<organism evidence="7 8">
    <name type="scientific">Desulfobulbus propionicus (strain ATCC 33891 / DSM 2032 / VKM B-1956 / 1pr3)</name>
    <dbReference type="NCBI Taxonomy" id="577650"/>
    <lineage>
        <taxon>Bacteria</taxon>
        <taxon>Pseudomonadati</taxon>
        <taxon>Thermodesulfobacteriota</taxon>
        <taxon>Desulfobulbia</taxon>
        <taxon>Desulfobulbales</taxon>
        <taxon>Desulfobulbaceae</taxon>
        <taxon>Desulfobulbus</taxon>
    </lineage>
</organism>
<sequence>MDRTDQWLATHTFHHEQFADVAALVRLKARQGVRLSLCFPTLNEAATIGMVVDRLRPLRDTVHLLDELAVIDSGSTDRTLELAAAAGADVYRAADILPHLGRYRGKGENLWKAVHQLKGDILLFIDADITNLRPRFVTGLVGPLLHRPDLGYVKAFYDRPAGGADDPWGEGGRVTEILIRPLLSLYFPALADCIQPLAGEYAARRSVLEQLPFPVGYGVELAHLIDVWTAHGLASLAQVDLERRDHRRRSNRELGRMAHALLQVVHRRLWQRGVLAASLECANGLHQFVRRQGHWQREVHRLAEHERPPLVRVAAYRRKRELAGAESVAAAEPATVVSEG</sequence>
<gene>
    <name evidence="7" type="ordered locus">Despr_2543</name>
</gene>
<evidence type="ECO:0000256" key="2">
    <source>
        <dbReference type="ARBA" id="ARBA00006739"/>
    </source>
</evidence>